<dbReference type="InterPro" id="IPR041978">
    <property type="entry name" value="KOW_Spt5_5"/>
</dbReference>
<dbReference type="EMBL" id="AWWV01012607">
    <property type="protein sequence ID" value="OMO65686.1"/>
    <property type="molecule type" value="Genomic_DNA"/>
</dbReference>
<dbReference type="Pfam" id="PF23042">
    <property type="entry name" value="KOW1_SPT5"/>
    <property type="match status" value="1"/>
</dbReference>
<feature type="compositionally biased region" description="Polar residues" evidence="4">
    <location>
        <begin position="1300"/>
        <end position="1316"/>
    </location>
</feature>
<proteinExistence type="inferred from homology"/>
<feature type="compositionally biased region" description="Gly residues" evidence="4">
    <location>
        <begin position="1320"/>
        <end position="1333"/>
    </location>
</feature>
<dbReference type="GO" id="GO:0003729">
    <property type="term" value="F:mRNA binding"/>
    <property type="evidence" value="ECO:0007669"/>
    <property type="project" value="TreeGrafter"/>
</dbReference>
<feature type="compositionally biased region" description="Gly residues" evidence="4">
    <location>
        <begin position="1350"/>
        <end position="1382"/>
    </location>
</feature>
<dbReference type="InterPro" id="IPR014722">
    <property type="entry name" value="Rib_uL2_dom2"/>
</dbReference>
<feature type="region of interest" description="Disordered" evidence="4">
    <location>
        <begin position="390"/>
        <end position="415"/>
    </location>
</feature>
<feature type="compositionally biased region" description="Gly residues" evidence="4">
    <location>
        <begin position="986"/>
        <end position="1005"/>
    </location>
</feature>
<dbReference type="CDD" id="cd06081">
    <property type="entry name" value="KOW_Spt5_1"/>
    <property type="match status" value="1"/>
</dbReference>
<feature type="compositionally biased region" description="Polar residues" evidence="4">
    <location>
        <begin position="1096"/>
        <end position="1107"/>
    </location>
</feature>
<feature type="compositionally biased region" description="Gly residues" evidence="4">
    <location>
        <begin position="1536"/>
        <end position="1545"/>
    </location>
</feature>
<comment type="caution">
    <text evidence="6">The sequence shown here is derived from an EMBL/GenBank/DDBJ whole genome shotgun (WGS) entry which is preliminary data.</text>
</comment>
<dbReference type="InterPro" id="IPR036735">
    <property type="entry name" value="NGN_dom_sf"/>
</dbReference>
<dbReference type="STRING" id="210143.A0A1R3H634"/>
<feature type="compositionally biased region" description="Basic and acidic residues" evidence="4">
    <location>
        <begin position="393"/>
        <end position="408"/>
    </location>
</feature>
<sequence>MSSKGKGKAKEVYSGKRKTTGGAGESHRKRKKPGVLQFFEEAAEVDDNESSDDSDWENIPYLSRISLAVVLILNFMDKEPDLNVNKQTGKTYNLPFVLKEEVIEEEFDKMMEERYKDGAGFVTYAEDSYEDKESIDKNSDVPSSKDPTIWKVKCVVGRERHSAFCLMQKFIDLKSLGNKLQIISAFSVDHIKGFFYIEAEKQCDINEACKGLTYIYWSRVMPVPSNEVYQLLSVRTKRTEITEGTWARIKNGNYKGDLCQVVAVNNERKRATVKLIPRIDLQAMAAKFGGGVSLKKTVIPAPKLISSSELEEFQPLIQIRRDRDTGLYFQVLDGMMLKDGYLYKRVSVDSINCWGVMPTDEELVKFSHSDNNESGDMEWLAQLYGEQKRKKTVKTDKGGEKGGGEKGEGSSGSGMENGFDLHDLVCFGRKDFGLIVGMEKDDRYKILKEAPEGPVVVTVEQRELKSGPLDTKFTALDQHSKTISINDTVKVLEGQHEGKQGIVKQIYRGTIFLYDENETDNGGFFCCKSQNCEKIKQFFDVCKDKGGEPDTSGFEDFPSSPKSPLSPEKSQQERGTRSDFNRGNREGMFSIGQTLRIRVGPLKGYLCRVLAVHYSDVTVKLDSKQKVLTVKNEHLAEVQGKSYAANTSEHDGSSSFKPFDLVAEGSSGDWLDRSGASADGGGWNAERSSWPSFSAGTSNQVEPNNSNACGAWDTVKKDGADTAWGCKSTSNQNSSWGAAVASGDNDNKTDGATTSWETKVTTNENSAWVTGGSDQAGAWGKAITSTEDPSGASEDVGGSWGQAKLNIGNPAESWDKGKNVTETSSGAWGNAAAKENQASLWGKDKAVVEDGSLETKENENVSEGHWGSNALGSNQQDSWGKKKDASGSEDNSWGKAAEKWGNNNSSGGSKGGWGSAASVPENATGGWGNAGGCSSKPEAGNNDESSGWKKANDFRENQTTNWNRNNNTEGGAGLTRGGSWNQSGGSSWGKGDGGSSWSKGGGSSGGEQSLGNAENDSKGWKNQNDGWNKPKSSGSDQGPSGWNKQKMESEDGTAPKDSNWNSGPGDASQNSGWGKKSNWNSGSANQDPGCGKKNDSNFGSDNATEDSSWGRKNDWKSGSADANQNSNWGKKSSWGAGTGDSGQDSGGKKGNWNSGSGGAGHDSGWGKKSDWKSEAGDASQGSGWGQKSNWNLGSANQDQGWAKKNNSDFGSDDATKDSSWGKKNDSDSGTGDANQNSNWGTKSSWGAGTSDSGQDSWGKKGNWNSGSGGAGQDSGWGKKSDWNSGPGGASQGSGWGQKSNWNSGSGNEDQSETFGNRGSWRGGSGGRDGGGFRGRGRSERGGYRGRGRSDGGGFGGRDGDGESYGGRGGDGESYGGRGGYRGRGGDRGGFRGRGGDRGGFGGRGGDRGGFGGRGGDGGGFGGRGRGRRDDGTGSNNEAGGSQDNSWKLSNSSSWTKSSSWNQPTGNNDFKERKDQGQSSGGGWGSQGGQSSGGGWGSQGGQSSGGGWGSQGSGDQGEETRGNQDAWGKPASSSWGQGSGGSKGGW</sequence>
<feature type="compositionally biased region" description="Basic and acidic residues" evidence="4">
    <location>
        <begin position="1213"/>
        <end position="1226"/>
    </location>
</feature>
<dbReference type="Gene3D" id="2.30.30.30">
    <property type="match status" value="1"/>
</dbReference>
<dbReference type="FunFam" id="3.30.70.940:FF:000010">
    <property type="entry name" value="Protein RNA-directed DNA methylation 3"/>
    <property type="match status" value="1"/>
</dbReference>
<reference evidence="6 7" key="1">
    <citation type="submission" date="2013-09" db="EMBL/GenBank/DDBJ databases">
        <title>Corchorus capsularis genome sequencing.</title>
        <authorList>
            <person name="Alam M."/>
            <person name="Haque M.S."/>
            <person name="Islam M.S."/>
            <person name="Emdad E.M."/>
            <person name="Islam M.M."/>
            <person name="Ahmed B."/>
            <person name="Halim A."/>
            <person name="Hossen Q.M.M."/>
            <person name="Hossain M.Z."/>
            <person name="Ahmed R."/>
            <person name="Khan M.M."/>
            <person name="Islam R."/>
            <person name="Rashid M.M."/>
            <person name="Khan S.A."/>
            <person name="Rahman M.S."/>
            <person name="Alam M."/>
        </authorList>
    </citation>
    <scope>NUCLEOTIDE SEQUENCE [LARGE SCALE GENOMIC DNA]</scope>
    <source>
        <strain evidence="7">cv. CVL-1</strain>
        <tissue evidence="6">Whole seedling</tissue>
    </source>
</reference>
<feature type="compositionally biased region" description="Gly residues" evidence="4">
    <location>
        <begin position="1285"/>
        <end position="1295"/>
    </location>
</feature>
<dbReference type="SMART" id="SM00739">
    <property type="entry name" value="KOW"/>
    <property type="match status" value="3"/>
</dbReference>
<feature type="compositionally biased region" description="Low complexity" evidence="4">
    <location>
        <begin position="558"/>
        <end position="569"/>
    </location>
</feature>
<feature type="compositionally biased region" description="Basic and acidic residues" evidence="4">
    <location>
        <begin position="1164"/>
        <end position="1175"/>
    </location>
</feature>
<dbReference type="InterPro" id="IPR039385">
    <property type="entry name" value="NGN_Euk"/>
</dbReference>
<feature type="domain" description="KOW" evidence="5">
    <location>
        <begin position="482"/>
        <end position="509"/>
    </location>
</feature>
<feature type="region of interest" description="Disordered" evidence="4">
    <location>
        <begin position="729"/>
        <end position="753"/>
    </location>
</feature>
<dbReference type="GO" id="GO:0006357">
    <property type="term" value="P:regulation of transcription by RNA polymerase II"/>
    <property type="evidence" value="ECO:0007669"/>
    <property type="project" value="InterPro"/>
</dbReference>
<comment type="similarity">
    <text evidence="2">Belongs to the SPT5 family.</text>
</comment>
<organism evidence="6 7">
    <name type="scientific">Corchorus capsularis</name>
    <name type="common">Jute</name>
    <dbReference type="NCBI Taxonomy" id="210143"/>
    <lineage>
        <taxon>Eukaryota</taxon>
        <taxon>Viridiplantae</taxon>
        <taxon>Streptophyta</taxon>
        <taxon>Embryophyta</taxon>
        <taxon>Tracheophyta</taxon>
        <taxon>Spermatophyta</taxon>
        <taxon>Magnoliopsida</taxon>
        <taxon>eudicotyledons</taxon>
        <taxon>Gunneridae</taxon>
        <taxon>Pentapetalae</taxon>
        <taxon>rosids</taxon>
        <taxon>malvids</taxon>
        <taxon>Malvales</taxon>
        <taxon>Malvaceae</taxon>
        <taxon>Grewioideae</taxon>
        <taxon>Apeibeae</taxon>
        <taxon>Corchorus</taxon>
    </lineage>
</organism>
<dbReference type="GO" id="GO:0032044">
    <property type="term" value="C:DSIF complex"/>
    <property type="evidence" value="ECO:0007669"/>
    <property type="project" value="TreeGrafter"/>
</dbReference>
<feature type="region of interest" description="Disordered" evidence="4">
    <location>
        <begin position="1"/>
        <end position="35"/>
    </location>
</feature>
<dbReference type="SUPFAM" id="SSF50104">
    <property type="entry name" value="Translation proteins SH3-like domain"/>
    <property type="match status" value="1"/>
</dbReference>
<feature type="region of interest" description="Disordered" evidence="4">
    <location>
        <begin position="767"/>
        <end position="797"/>
    </location>
</feature>
<dbReference type="InterPro" id="IPR041977">
    <property type="entry name" value="KOW_Spt5_4"/>
</dbReference>
<feature type="compositionally biased region" description="Basic and acidic residues" evidence="4">
    <location>
        <begin position="1383"/>
        <end position="1396"/>
    </location>
</feature>
<feature type="compositionally biased region" description="Low complexity" evidence="4">
    <location>
        <begin position="1444"/>
        <end position="1461"/>
    </location>
</feature>
<dbReference type="CDD" id="cd09888">
    <property type="entry name" value="NGN_Euk"/>
    <property type="match status" value="1"/>
</dbReference>
<feature type="compositionally biased region" description="Gly residues" evidence="4">
    <location>
        <begin position="1478"/>
        <end position="1514"/>
    </location>
</feature>
<feature type="compositionally biased region" description="Polar residues" evidence="4">
    <location>
        <begin position="1179"/>
        <end position="1199"/>
    </location>
</feature>
<comment type="subcellular location">
    <subcellularLocation>
        <location evidence="1">Nucleus</location>
    </subcellularLocation>
</comment>
<dbReference type="InterPro" id="IPR041973">
    <property type="entry name" value="KOW_Spt5_1"/>
</dbReference>
<gene>
    <name evidence="6" type="ORF">CCACVL1_21438</name>
</gene>
<dbReference type="InterPro" id="IPR057936">
    <property type="entry name" value="KOWx_Spt5"/>
</dbReference>
<dbReference type="Proteomes" id="UP000188268">
    <property type="component" value="Unassembled WGS sequence"/>
</dbReference>
<feature type="domain" description="KOW" evidence="5">
    <location>
        <begin position="240"/>
        <end position="267"/>
    </location>
</feature>
<dbReference type="PANTHER" id="PTHR11125">
    <property type="entry name" value="SUPPRESSOR OF TY 5"/>
    <property type="match status" value="1"/>
</dbReference>
<dbReference type="Gramene" id="OMO65686">
    <property type="protein sequence ID" value="OMO65686"/>
    <property type="gene ID" value="CCACVL1_21438"/>
</dbReference>
<dbReference type="InterPro" id="IPR005100">
    <property type="entry name" value="NGN-domain"/>
</dbReference>
<dbReference type="Pfam" id="PF23037">
    <property type="entry name" value="KOWx_SPT5"/>
    <property type="match status" value="1"/>
</dbReference>
<feature type="compositionally biased region" description="Gly residues" evidence="4">
    <location>
        <begin position="1136"/>
        <end position="1163"/>
    </location>
</feature>
<feature type="compositionally biased region" description="Polar residues" evidence="4">
    <location>
        <begin position="1432"/>
        <end position="1443"/>
    </location>
</feature>
<dbReference type="OMA" id="DPWGSKA"/>
<dbReference type="CDD" id="cd06084">
    <property type="entry name" value="KOW_Spt5_4"/>
    <property type="match status" value="1"/>
</dbReference>
<dbReference type="InterPro" id="IPR039659">
    <property type="entry name" value="SPT5"/>
</dbReference>
<feature type="compositionally biased region" description="Gly residues" evidence="4">
    <location>
        <begin position="1397"/>
        <end position="1423"/>
    </location>
</feature>
<dbReference type="InterPro" id="IPR008991">
    <property type="entry name" value="Translation_prot_SH3-like_sf"/>
</dbReference>
<dbReference type="Gene3D" id="3.30.70.940">
    <property type="entry name" value="NusG, N-terminal domain"/>
    <property type="match status" value="1"/>
</dbReference>
<dbReference type="GO" id="GO:0032784">
    <property type="term" value="P:regulation of DNA-templated transcription elongation"/>
    <property type="evidence" value="ECO:0007669"/>
    <property type="project" value="InterPro"/>
</dbReference>
<evidence type="ECO:0000256" key="4">
    <source>
        <dbReference type="SAM" id="MobiDB-lite"/>
    </source>
</evidence>
<keyword evidence="7" id="KW-1185">Reference proteome</keyword>
<dbReference type="Pfam" id="PF23290">
    <property type="entry name" value="KOW5_SPT5"/>
    <property type="match status" value="1"/>
</dbReference>
<name>A0A1R3H634_COCAP</name>
<feature type="compositionally biased region" description="Basic and acidic residues" evidence="4">
    <location>
        <begin position="946"/>
        <end position="956"/>
    </location>
</feature>
<dbReference type="Pfam" id="PF23291">
    <property type="entry name" value="KOW4_SPT5"/>
    <property type="match status" value="1"/>
</dbReference>
<evidence type="ECO:0000256" key="3">
    <source>
        <dbReference type="ARBA" id="ARBA00023242"/>
    </source>
</evidence>
<feature type="region of interest" description="Disordered" evidence="4">
    <location>
        <begin position="809"/>
        <end position="1545"/>
    </location>
</feature>
<dbReference type="Pfam" id="PF03439">
    <property type="entry name" value="Spt5-NGN"/>
    <property type="match status" value="1"/>
</dbReference>
<evidence type="ECO:0000313" key="7">
    <source>
        <dbReference type="Proteomes" id="UP000188268"/>
    </source>
</evidence>
<keyword evidence="3" id="KW-0539">Nucleus</keyword>
<dbReference type="FunFam" id="2.30.30.30:FF:000053">
    <property type="entry name" value="Protein RNA-directed DNA methylation 3"/>
    <property type="match status" value="1"/>
</dbReference>
<accession>A0A1R3H634</accession>
<evidence type="ECO:0000256" key="2">
    <source>
        <dbReference type="ARBA" id="ARBA00006956"/>
    </source>
</evidence>
<feature type="compositionally biased region" description="Low complexity" evidence="4">
    <location>
        <begin position="957"/>
        <end position="968"/>
    </location>
</feature>
<dbReference type="PANTHER" id="PTHR11125:SF8">
    <property type="entry name" value="PROTEIN RNA-DIRECTED DNA METHYLATION 3"/>
    <property type="match status" value="1"/>
</dbReference>
<protein>
    <recommendedName>
        <fullName evidence="5">KOW domain-containing protein</fullName>
    </recommendedName>
</protein>
<dbReference type="OrthoDB" id="28901at2759"/>
<dbReference type="GO" id="GO:0006368">
    <property type="term" value="P:transcription elongation by RNA polymerase II"/>
    <property type="evidence" value="ECO:0007669"/>
    <property type="project" value="TreeGrafter"/>
</dbReference>
<feature type="compositionally biased region" description="Basic and acidic residues" evidence="4">
    <location>
        <begin position="570"/>
        <end position="585"/>
    </location>
</feature>
<evidence type="ECO:0000313" key="6">
    <source>
        <dbReference type="EMBL" id="OMO65686.1"/>
    </source>
</evidence>
<evidence type="ECO:0000259" key="5">
    <source>
        <dbReference type="SMART" id="SM00739"/>
    </source>
</evidence>
<dbReference type="InterPro" id="IPR005824">
    <property type="entry name" value="KOW"/>
</dbReference>
<evidence type="ECO:0000256" key="1">
    <source>
        <dbReference type="ARBA" id="ARBA00004123"/>
    </source>
</evidence>
<feature type="domain" description="KOW" evidence="5">
    <location>
        <begin position="588"/>
        <end position="615"/>
    </location>
</feature>
<feature type="compositionally biased region" description="Polar residues" evidence="4">
    <location>
        <begin position="1056"/>
        <end position="1086"/>
    </location>
</feature>
<feature type="compositionally biased region" description="Polar residues" evidence="4">
    <location>
        <begin position="1007"/>
        <end position="1043"/>
    </location>
</feature>
<feature type="region of interest" description="Disordered" evidence="4">
    <location>
        <begin position="550"/>
        <end position="585"/>
    </location>
</feature>
<feature type="compositionally biased region" description="Basic and acidic residues" evidence="4">
    <location>
        <begin position="842"/>
        <end position="859"/>
    </location>
</feature>
<feature type="compositionally biased region" description="Polar residues" evidence="4">
    <location>
        <begin position="1227"/>
        <end position="1255"/>
    </location>
</feature>
<feature type="compositionally biased region" description="Polar residues" evidence="4">
    <location>
        <begin position="1120"/>
        <end position="1130"/>
    </location>
</feature>